<sequence>MTGTATVQPYAAGNARLAFAPVSFAATPGGATRLSTRLTLSGPLGDGHVDNLVMPVTGLWDGRDRLQINRACAPLSIGALAISSFRLRPAAVTLCPVDGAMFRLDGGRVGGGVQSGALTLSGAIGKSPLALSSGNLMLRLRDSHIDLRDLDLRIGEADRVTQLAFGRVEGGLSGGAMTGTIEAGSGRIANVPLLMSEAVGPWTFAKGALDLTGGSLHVADAAASPRFNGLAARDVALRLADNRISVTGRLVTPVKGTLISGVAIEHDLSTGGGHADLAVPGIAFGETLQPDQLTPLTFGVIANVVGTVSGEGHIRWNADGVTSDGVFRTPGTDLAAAFGPVTGIAGEIRFTDLLNLETGPGQIATIKTINPGIAVSDGTIRYRLLAGTRVEVEEGRWPFAGGALVLEPTMLDFGQKIARRMTFTVTSMDAGQFLQQFDFKNLNATGIFDGTLPMVFDEQGGRIDNGRLTVRVGGGTLAYVGEISQKDVGMWGNLAFQALKSLRYRYLELVMNGPLAGEMVTEVRFAGIGQGEGAKRNFVIDRLQKLPFIFNVRIKAPFRGLIDSAASFYDPRRLIQRNLPALLEEQRKRATPPATTPPPIKPIQPPESEKLP</sequence>
<name>A0A160TGX0_9ZZZZ</name>
<reference evidence="2" key="1">
    <citation type="submission" date="2015-10" db="EMBL/GenBank/DDBJ databases">
        <authorList>
            <person name="Gilbert D.G."/>
        </authorList>
    </citation>
    <scope>NUCLEOTIDE SEQUENCE</scope>
</reference>
<evidence type="ECO:0000256" key="1">
    <source>
        <dbReference type="SAM" id="MobiDB-lite"/>
    </source>
</evidence>
<dbReference type="InterPro" id="IPR021730">
    <property type="entry name" value="YdbH"/>
</dbReference>
<organism evidence="2">
    <name type="scientific">hydrothermal vent metagenome</name>
    <dbReference type="NCBI Taxonomy" id="652676"/>
    <lineage>
        <taxon>unclassified sequences</taxon>
        <taxon>metagenomes</taxon>
        <taxon>ecological metagenomes</taxon>
    </lineage>
</organism>
<protein>
    <submittedName>
        <fullName evidence="2">Uncharacterized protein</fullName>
    </submittedName>
</protein>
<gene>
    <name evidence="2" type="ORF">MGWOODY_Smn1515</name>
</gene>
<dbReference type="AlphaFoldDB" id="A0A160TGX0"/>
<feature type="region of interest" description="Disordered" evidence="1">
    <location>
        <begin position="585"/>
        <end position="612"/>
    </location>
</feature>
<dbReference type="Pfam" id="PF11739">
    <property type="entry name" value="YdbH-like"/>
    <property type="match status" value="1"/>
</dbReference>
<feature type="compositionally biased region" description="Pro residues" evidence="1">
    <location>
        <begin position="594"/>
        <end position="605"/>
    </location>
</feature>
<accession>A0A160TGX0</accession>
<dbReference type="EMBL" id="CZQE01000058">
    <property type="protein sequence ID" value="CUS43491.1"/>
    <property type="molecule type" value="Genomic_DNA"/>
</dbReference>
<evidence type="ECO:0000313" key="2">
    <source>
        <dbReference type="EMBL" id="CUS43491.1"/>
    </source>
</evidence>
<proteinExistence type="predicted"/>